<gene>
    <name evidence="5" type="ORF">AAG747_23275</name>
</gene>
<dbReference type="CDD" id="cd02933">
    <property type="entry name" value="OYE_like_FMN"/>
    <property type="match status" value="1"/>
</dbReference>
<reference evidence="5 6" key="1">
    <citation type="submission" date="2024-04" db="EMBL/GenBank/DDBJ databases">
        <title>Novel genus in family Flammeovirgaceae.</title>
        <authorList>
            <person name="Nguyen T.H."/>
            <person name="Vuong T.Q."/>
            <person name="Le H."/>
            <person name="Kim S.-G."/>
        </authorList>
    </citation>
    <scope>NUCLEOTIDE SEQUENCE [LARGE SCALE GENOMIC DNA]</scope>
    <source>
        <strain evidence="5 6">JCM 23209</strain>
    </source>
</reference>
<dbReference type="GO" id="GO:0016628">
    <property type="term" value="F:oxidoreductase activity, acting on the CH-CH group of donors, NAD or NADP as acceptor"/>
    <property type="evidence" value="ECO:0007669"/>
    <property type="project" value="UniProtKB-ARBA"/>
</dbReference>
<evidence type="ECO:0000313" key="5">
    <source>
        <dbReference type="EMBL" id="MEN7550862.1"/>
    </source>
</evidence>
<dbReference type="PANTHER" id="PTHR22893:SF91">
    <property type="entry name" value="NADPH DEHYDROGENASE 2-RELATED"/>
    <property type="match status" value="1"/>
</dbReference>
<dbReference type="GO" id="GO:0010181">
    <property type="term" value="F:FMN binding"/>
    <property type="evidence" value="ECO:0007669"/>
    <property type="project" value="InterPro"/>
</dbReference>
<keyword evidence="6" id="KW-1185">Reference proteome</keyword>
<organism evidence="5 6">
    <name type="scientific">Rapidithrix thailandica</name>
    <dbReference type="NCBI Taxonomy" id="413964"/>
    <lineage>
        <taxon>Bacteria</taxon>
        <taxon>Pseudomonadati</taxon>
        <taxon>Bacteroidota</taxon>
        <taxon>Cytophagia</taxon>
        <taxon>Cytophagales</taxon>
        <taxon>Flammeovirgaceae</taxon>
        <taxon>Rapidithrix</taxon>
    </lineage>
</organism>
<dbReference type="FunFam" id="3.20.20.70:FF:000059">
    <property type="entry name" value="N-ethylmaleimide reductase, FMN-linked"/>
    <property type="match status" value="1"/>
</dbReference>
<dbReference type="RefSeq" id="WP_346823642.1">
    <property type="nucleotide sequence ID" value="NZ_JBDKWZ010000017.1"/>
</dbReference>
<keyword evidence="3" id="KW-0560">Oxidoreductase</keyword>
<comment type="cofactor">
    <cofactor evidence="1">
        <name>FMN</name>
        <dbReference type="ChEBI" id="CHEBI:58210"/>
    </cofactor>
</comment>
<dbReference type="Gene3D" id="3.20.20.70">
    <property type="entry name" value="Aldolase class I"/>
    <property type="match status" value="1"/>
</dbReference>
<name>A0AAW9S3Y6_9BACT</name>
<evidence type="ECO:0000259" key="4">
    <source>
        <dbReference type="Pfam" id="PF00724"/>
    </source>
</evidence>
<proteinExistence type="inferred from homology"/>
<dbReference type="InterPro" id="IPR001155">
    <property type="entry name" value="OxRdtase_FMN_N"/>
</dbReference>
<dbReference type="InterPro" id="IPR013785">
    <property type="entry name" value="Aldolase_TIM"/>
</dbReference>
<feature type="domain" description="NADH:flavin oxidoreductase/NADH oxidase N-terminal" evidence="4">
    <location>
        <begin position="18"/>
        <end position="358"/>
    </location>
</feature>
<comment type="similarity">
    <text evidence="2">Belongs to the NADH:flavin oxidoreductase/NADH oxidase family.</text>
</comment>
<accession>A0AAW9S3Y6</accession>
<dbReference type="Proteomes" id="UP001403385">
    <property type="component" value="Unassembled WGS sequence"/>
</dbReference>
<dbReference type="EMBL" id="JBDKWZ010000017">
    <property type="protein sequence ID" value="MEN7550862.1"/>
    <property type="molecule type" value="Genomic_DNA"/>
</dbReference>
<evidence type="ECO:0000256" key="2">
    <source>
        <dbReference type="ARBA" id="ARBA00005979"/>
    </source>
</evidence>
<dbReference type="AlphaFoldDB" id="A0AAW9S3Y6"/>
<evidence type="ECO:0000256" key="1">
    <source>
        <dbReference type="ARBA" id="ARBA00001917"/>
    </source>
</evidence>
<protein>
    <submittedName>
        <fullName evidence="5">Alkene reductase</fullName>
    </submittedName>
</protein>
<dbReference type="GO" id="GO:0005829">
    <property type="term" value="C:cytosol"/>
    <property type="evidence" value="ECO:0007669"/>
    <property type="project" value="UniProtKB-ARBA"/>
</dbReference>
<dbReference type="PANTHER" id="PTHR22893">
    <property type="entry name" value="NADH OXIDOREDUCTASE-RELATED"/>
    <property type="match status" value="1"/>
</dbReference>
<evidence type="ECO:0000313" key="6">
    <source>
        <dbReference type="Proteomes" id="UP001403385"/>
    </source>
</evidence>
<sequence length="386" mass="42021">MESVNPNTENASAQEDILFTEYQIGPFTTGNRIVMPPMSRTRSGKGSVATDMMAEYYRQRASAGLIITEATQISQQGQGYAWTPGIYTPEQVESWKKVTQAVHQEGGVIFAQLWHTGRVSHNSLQPNNQSPVSCTAKLAEGVTVFIDPEGKGPEGGVGGMVQHSEPRALSIPEIQEVIRDYATAAKNAIAAGFDGVELHGANGYLINQFLVSQVNDRTDAYGGTLENRLRFMKEATQAVAEAIGKEKVGVRLSPLITLRGTIDDKPEETYLAAVKALNDMGIEFIHIAEAEWEDAPIMDVALKQAFRKAFSGTMIYSGKYTKERADEALQQGWADMIGFGRPFIANPDLPSRLKHGHPLTEGNPATYFGGGAEGFIDYPAFEEATV</sequence>
<dbReference type="Pfam" id="PF00724">
    <property type="entry name" value="Oxidored_FMN"/>
    <property type="match status" value="1"/>
</dbReference>
<comment type="caution">
    <text evidence="5">The sequence shown here is derived from an EMBL/GenBank/DDBJ whole genome shotgun (WGS) entry which is preliminary data.</text>
</comment>
<dbReference type="SUPFAM" id="SSF51395">
    <property type="entry name" value="FMN-linked oxidoreductases"/>
    <property type="match status" value="1"/>
</dbReference>
<dbReference type="InterPro" id="IPR045247">
    <property type="entry name" value="Oye-like"/>
</dbReference>
<evidence type="ECO:0000256" key="3">
    <source>
        <dbReference type="ARBA" id="ARBA00023002"/>
    </source>
</evidence>